<keyword evidence="4" id="KW-1185">Reference proteome</keyword>
<dbReference type="InterPro" id="IPR000182">
    <property type="entry name" value="GNAT_dom"/>
</dbReference>
<evidence type="ECO:0000313" key="3">
    <source>
        <dbReference type="EMBL" id="MBC6466857.1"/>
    </source>
</evidence>
<dbReference type="SUPFAM" id="SSF55729">
    <property type="entry name" value="Acyl-CoA N-acyltransferases (Nat)"/>
    <property type="match status" value="1"/>
</dbReference>
<dbReference type="Pfam" id="PF00583">
    <property type="entry name" value="Acetyltransf_1"/>
    <property type="match status" value="1"/>
</dbReference>
<evidence type="ECO:0000256" key="1">
    <source>
        <dbReference type="SAM" id="MobiDB-lite"/>
    </source>
</evidence>
<feature type="domain" description="N-acetyltransferase" evidence="2">
    <location>
        <begin position="21"/>
        <end position="173"/>
    </location>
</feature>
<proteinExistence type="predicted"/>
<dbReference type="PROSITE" id="PS51186">
    <property type="entry name" value="GNAT"/>
    <property type="match status" value="1"/>
</dbReference>
<reference evidence="3 4" key="1">
    <citation type="submission" date="2020-06" db="EMBL/GenBank/DDBJ databases">
        <title>Actinomadura xiongansis sp. nov., isolated from soil of Baiyangdian.</title>
        <authorList>
            <person name="Zhang X."/>
        </authorList>
    </citation>
    <scope>NUCLEOTIDE SEQUENCE [LARGE SCALE GENOMIC DNA]</scope>
    <source>
        <strain evidence="3 4">HBUM206468</strain>
    </source>
</reference>
<accession>A0ABR7LQT0</accession>
<comment type="caution">
    <text evidence="3">The sequence shown here is derived from an EMBL/GenBank/DDBJ whole genome shotgun (WGS) entry which is preliminary data.</text>
</comment>
<dbReference type="Gene3D" id="3.40.630.30">
    <property type="match status" value="1"/>
</dbReference>
<gene>
    <name evidence="3" type="ORF">HKK74_15295</name>
</gene>
<dbReference type="InterPro" id="IPR016181">
    <property type="entry name" value="Acyl_CoA_acyltransferase"/>
</dbReference>
<dbReference type="RefSeq" id="WP_187243875.1">
    <property type="nucleotide sequence ID" value="NZ_BAAAOK010000027.1"/>
</dbReference>
<feature type="region of interest" description="Disordered" evidence="1">
    <location>
        <begin position="165"/>
        <end position="206"/>
    </location>
</feature>
<dbReference type="CDD" id="cd04301">
    <property type="entry name" value="NAT_SF"/>
    <property type="match status" value="1"/>
</dbReference>
<feature type="compositionally biased region" description="Basic and acidic residues" evidence="1">
    <location>
        <begin position="179"/>
        <end position="188"/>
    </location>
</feature>
<evidence type="ECO:0000259" key="2">
    <source>
        <dbReference type="PROSITE" id="PS51186"/>
    </source>
</evidence>
<dbReference type="Proteomes" id="UP000805614">
    <property type="component" value="Unassembled WGS sequence"/>
</dbReference>
<name>A0ABR7LQT0_9ACTN</name>
<dbReference type="EMBL" id="JABVEC010000010">
    <property type="protein sequence ID" value="MBC6466857.1"/>
    <property type="molecule type" value="Genomic_DNA"/>
</dbReference>
<sequence length="206" mass="22764">MTQLDGVRPLDTRAEAGLADLRMRPYGVDDRDRLRRMSALLSPQSLYSRFFAGTPWIPEVYVRAMHAMDHWDHDALVAMIDDEIVGIAEYVRDREDPARAEIAVLVADSWQRHGVAGRLVRYLSHLAERRGITEFSADVMLGNAAALAAVKAGWPAARPRRDQGAARFRLPLAPPVPAMRERPRDHEGGGAVVESPSRRPAPASAG</sequence>
<organism evidence="3 4">
    <name type="scientific">Actinomadura alba</name>
    <dbReference type="NCBI Taxonomy" id="406431"/>
    <lineage>
        <taxon>Bacteria</taxon>
        <taxon>Bacillati</taxon>
        <taxon>Actinomycetota</taxon>
        <taxon>Actinomycetes</taxon>
        <taxon>Streptosporangiales</taxon>
        <taxon>Thermomonosporaceae</taxon>
        <taxon>Actinomadura</taxon>
    </lineage>
</organism>
<evidence type="ECO:0000313" key="4">
    <source>
        <dbReference type="Proteomes" id="UP000805614"/>
    </source>
</evidence>
<protein>
    <submittedName>
        <fullName evidence="3">GNAT family N-acetyltransferase</fullName>
    </submittedName>
</protein>